<keyword evidence="4" id="KW-0808">Transferase</keyword>
<dbReference type="OrthoDB" id="465590at2"/>
<proteinExistence type="inferred from homology"/>
<dbReference type="PANTHER" id="PTHR44051">
    <property type="entry name" value="GLUTATHIONE S-TRANSFERASE-RELATED"/>
    <property type="match status" value="1"/>
</dbReference>
<feature type="domain" description="GST N-terminal" evidence="2">
    <location>
        <begin position="1"/>
        <end position="82"/>
    </location>
</feature>
<dbReference type="AlphaFoldDB" id="A0A0V7ZD02"/>
<evidence type="ECO:0000256" key="1">
    <source>
        <dbReference type="RuleBase" id="RU003494"/>
    </source>
</evidence>
<sequence length="207" mass="23749">MIDLYTASAPNGYKISIALEEFGLLYKVKRVNISEGEQFKPEFLALNPNAKIPVIVDNETGQTVFESCAILLYLAEKTGKFMPKSVRGRWEVIQWLFFQAASIGPMLGQLGHFMRYAPEQIPYAIERYSKEAHRLFGILEERLEDRDFICSEYSIVDMAHFGWLYFAVKMGATDAEKYPRLITWHDRIISRPAVVTGLTVPEPSNFR</sequence>
<dbReference type="InterPro" id="IPR040079">
    <property type="entry name" value="Glutathione_S-Trfase"/>
</dbReference>
<dbReference type="Proteomes" id="UP000053372">
    <property type="component" value="Unassembled WGS sequence"/>
</dbReference>
<evidence type="ECO:0000259" key="3">
    <source>
        <dbReference type="PROSITE" id="PS50405"/>
    </source>
</evidence>
<dbReference type="CDD" id="cd03178">
    <property type="entry name" value="GST_C_Ure2p_like"/>
    <property type="match status" value="1"/>
</dbReference>
<evidence type="ECO:0000313" key="5">
    <source>
        <dbReference type="Proteomes" id="UP000053372"/>
    </source>
</evidence>
<dbReference type="SFLD" id="SFLDG00358">
    <property type="entry name" value="Main_(cytGST)"/>
    <property type="match status" value="1"/>
</dbReference>
<dbReference type="InterPro" id="IPR004045">
    <property type="entry name" value="Glutathione_S-Trfase_N"/>
</dbReference>
<dbReference type="RefSeq" id="WP_027842412.1">
    <property type="nucleotide sequence ID" value="NZ_LMTZ01000156.1"/>
</dbReference>
<dbReference type="PROSITE" id="PS50404">
    <property type="entry name" value="GST_NTER"/>
    <property type="match status" value="1"/>
</dbReference>
<dbReference type="SFLD" id="SFLDS00019">
    <property type="entry name" value="Glutathione_Transferase_(cytos"/>
    <property type="match status" value="1"/>
</dbReference>
<dbReference type="InterPro" id="IPR010987">
    <property type="entry name" value="Glutathione-S-Trfase_C-like"/>
</dbReference>
<dbReference type="SUPFAM" id="SSF47616">
    <property type="entry name" value="GST C-terminal domain-like"/>
    <property type="match status" value="1"/>
</dbReference>
<dbReference type="PROSITE" id="PS50405">
    <property type="entry name" value="GST_CTER"/>
    <property type="match status" value="1"/>
</dbReference>
<reference evidence="4 5" key="1">
    <citation type="journal article" date="2015" name="Genome Announc.">
        <title>Draft Genome of the Euendolithic (true boring) Cyanobacterium Mastigocoleus testarum strain BC008.</title>
        <authorList>
            <person name="Guida B.S."/>
            <person name="Garcia-Pichel F."/>
        </authorList>
    </citation>
    <scope>NUCLEOTIDE SEQUENCE [LARGE SCALE GENOMIC DNA]</scope>
    <source>
        <strain evidence="4 5">BC008</strain>
    </source>
</reference>
<dbReference type="Pfam" id="PF02798">
    <property type="entry name" value="GST_N"/>
    <property type="match status" value="1"/>
</dbReference>
<dbReference type="PANTHER" id="PTHR44051:SF8">
    <property type="entry name" value="GLUTATHIONE S-TRANSFERASE GSTA"/>
    <property type="match status" value="1"/>
</dbReference>
<dbReference type="SUPFAM" id="SSF52833">
    <property type="entry name" value="Thioredoxin-like"/>
    <property type="match status" value="1"/>
</dbReference>
<dbReference type="GO" id="GO:0016740">
    <property type="term" value="F:transferase activity"/>
    <property type="evidence" value="ECO:0007669"/>
    <property type="project" value="UniProtKB-KW"/>
</dbReference>
<comment type="caution">
    <text evidence="4">The sequence shown here is derived from an EMBL/GenBank/DDBJ whole genome shotgun (WGS) entry which is preliminary data.</text>
</comment>
<comment type="similarity">
    <text evidence="1">Belongs to the GST superfamily.</text>
</comment>
<gene>
    <name evidence="4" type="ORF">BC008_09695</name>
</gene>
<feature type="domain" description="GST C-terminal" evidence="3">
    <location>
        <begin position="85"/>
        <end position="207"/>
    </location>
</feature>
<organism evidence="4 5">
    <name type="scientific">Mastigocoleus testarum BC008</name>
    <dbReference type="NCBI Taxonomy" id="371196"/>
    <lineage>
        <taxon>Bacteria</taxon>
        <taxon>Bacillati</taxon>
        <taxon>Cyanobacteriota</taxon>
        <taxon>Cyanophyceae</taxon>
        <taxon>Nostocales</taxon>
        <taxon>Hapalosiphonaceae</taxon>
        <taxon>Mastigocoleus</taxon>
    </lineage>
</organism>
<dbReference type="Gene3D" id="1.20.1050.10">
    <property type="match status" value="1"/>
</dbReference>
<dbReference type="SFLD" id="SFLDG01151">
    <property type="entry name" value="Main.2:_Nu-like"/>
    <property type="match status" value="1"/>
</dbReference>
<evidence type="ECO:0000259" key="2">
    <source>
        <dbReference type="PROSITE" id="PS50404"/>
    </source>
</evidence>
<dbReference type="InterPro" id="IPR004046">
    <property type="entry name" value="GST_C"/>
</dbReference>
<evidence type="ECO:0000313" key="4">
    <source>
        <dbReference type="EMBL" id="KST62432.1"/>
    </source>
</evidence>
<keyword evidence="5" id="KW-1185">Reference proteome</keyword>
<protein>
    <submittedName>
        <fullName evidence="4">Glutathione S-transferase</fullName>
    </submittedName>
</protein>
<dbReference type="Gene3D" id="3.40.30.10">
    <property type="entry name" value="Glutaredoxin"/>
    <property type="match status" value="1"/>
</dbReference>
<name>A0A0V7ZD02_9CYAN</name>
<dbReference type="CDD" id="cd03048">
    <property type="entry name" value="GST_N_Ure2p_like"/>
    <property type="match status" value="1"/>
</dbReference>
<dbReference type="Pfam" id="PF00043">
    <property type="entry name" value="GST_C"/>
    <property type="match status" value="1"/>
</dbReference>
<accession>A0A0V7ZD02</accession>
<dbReference type="EMBL" id="LMTZ01000156">
    <property type="protein sequence ID" value="KST62432.1"/>
    <property type="molecule type" value="Genomic_DNA"/>
</dbReference>
<dbReference type="InterPro" id="IPR036249">
    <property type="entry name" value="Thioredoxin-like_sf"/>
</dbReference>
<dbReference type="InterPro" id="IPR036282">
    <property type="entry name" value="Glutathione-S-Trfase_C_sf"/>
</dbReference>